<organism evidence="2 3">
    <name type="scientific">Crotalaria pallida</name>
    <name type="common">Smooth rattlebox</name>
    <name type="synonym">Crotalaria striata</name>
    <dbReference type="NCBI Taxonomy" id="3830"/>
    <lineage>
        <taxon>Eukaryota</taxon>
        <taxon>Viridiplantae</taxon>
        <taxon>Streptophyta</taxon>
        <taxon>Embryophyta</taxon>
        <taxon>Tracheophyta</taxon>
        <taxon>Spermatophyta</taxon>
        <taxon>Magnoliopsida</taxon>
        <taxon>eudicotyledons</taxon>
        <taxon>Gunneridae</taxon>
        <taxon>Pentapetalae</taxon>
        <taxon>rosids</taxon>
        <taxon>fabids</taxon>
        <taxon>Fabales</taxon>
        <taxon>Fabaceae</taxon>
        <taxon>Papilionoideae</taxon>
        <taxon>50 kb inversion clade</taxon>
        <taxon>genistoids sensu lato</taxon>
        <taxon>core genistoids</taxon>
        <taxon>Crotalarieae</taxon>
        <taxon>Crotalaria</taxon>
    </lineage>
</organism>
<reference evidence="2 3" key="1">
    <citation type="submission" date="2024-01" db="EMBL/GenBank/DDBJ databases">
        <title>The genomes of 5 underutilized Papilionoideae crops provide insights into root nodulation and disease resistanc.</title>
        <authorList>
            <person name="Yuan L."/>
        </authorList>
    </citation>
    <scope>NUCLEOTIDE SEQUENCE [LARGE SCALE GENOMIC DNA]</scope>
    <source>
        <strain evidence="2">ZHUSHIDOU_FW_LH</strain>
        <tissue evidence="2">Leaf</tissue>
    </source>
</reference>
<feature type="region of interest" description="Disordered" evidence="1">
    <location>
        <begin position="49"/>
        <end position="88"/>
    </location>
</feature>
<comment type="caution">
    <text evidence="2">The sequence shown here is derived from an EMBL/GenBank/DDBJ whole genome shotgun (WGS) entry which is preliminary data.</text>
</comment>
<evidence type="ECO:0000313" key="2">
    <source>
        <dbReference type="EMBL" id="KAK7275339.1"/>
    </source>
</evidence>
<dbReference type="Proteomes" id="UP001372338">
    <property type="component" value="Unassembled WGS sequence"/>
</dbReference>
<keyword evidence="3" id="KW-1185">Reference proteome</keyword>
<accession>A0AAN9FF87</accession>
<sequence>MVKRMSPFSMKKHNQVCVKFAASFILAGLTFRLLLWNSLSFSSVVMETPPPLAGEKTESPVLDLPLQDSDSTDFQRSNNQSQTFHNGN</sequence>
<name>A0AAN9FF87_CROPI</name>
<dbReference type="EMBL" id="JAYWIO010000003">
    <property type="protein sequence ID" value="KAK7275339.1"/>
    <property type="molecule type" value="Genomic_DNA"/>
</dbReference>
<evidence type="ECO:0000256" key="1">
    <source>
        <dbReference type="SAM" id="MobiDB-lite"/>
    </source>
</evidence>
<dbReference type="AlphaFoldDB" id="A0AAN9FF87"/>
<proteinExistence type="predicted"/>
<feature type="compositionally biased region" description="Polar residues" evidence="1">
    <location>
        <begin position="68"/>
        <end position="88"/>
    </location>
</feature>
<protein>
    <submittedName>
        <fullName evidence="2">Uncharacterized protein</fullName>
    </submittedName>
</protein>
<gene>
    <name evidence="2" type="ORF">RIF29_16452</name>
</gene>
<evidence type="ECO:0000313" key="3">
    <source>
        <dbReference type="Proteomes" id="UP001372338"/>
    </source>
</evidence>